<dbReference type="EMBL" id="VMRY01000041">
    <property type="protein sequence ID" value="TVT54508.1"/>
    <property type="molecule type" value="Genomic_DNA"/>
</dbReference>
<protein>
    <recommendedName>
        <fullName evidence="3">STAS/SEC14 domain-containing protein</fullName>
    </recommendedName>
</protein>
<evidence type="ECO:0000313" key="2">
    <source>
        <dbReference type="Proteomes" id="UP000317355"/>
    </source>
</evidence>
<sequence>MAYKLIFEEEGNYLTVTVEGSRTHADPVKSGQMVVDKVFEKCKASGHTRVMLVSHLTGNYPPFANYQVVSSLEQVGVPKEWRLAYVNLDQASHTAIMFSETLAVKKGFQARVFENEQEARDWLNG</sequence>
<comment type="caution">
    <text evidence="1">The sequence shown here is derived from an EMBL/GenBank/DDBJ whole genome shotgun (WGS) entry which is preliminary data.</text>
</comment>
<reference evidence="1 2" key="1">
    <citation type="submission" date="2019-07" db="EMBL/GenBank/DDBJ databases">
        <title>The pathways for chlorine oxyanion respiration interact through the shared metabolite chlorate.</title>
        <authorList>
            <person name="Barnum T.P."/>
            <person name="Cheng Y."/>
            <person name="Hill K.A."/>
            <person name="Lucas L.N."/>
            <person name="Carlson H.K."/>
            <person name="Coates J.D."/>
        </authorList>
    </citation>
    <scope>NUCLEOTIDE SEQUENCE [LARGE SCALE GENOMIC DNA]</scope>
    <source>
        <strain evidence="1">BK-3</strain>
    </source>
</reference>
<gene>
    <name evidence="1" type="ORF">FHK82_09935</name>
</gene>
<proteinExistence type="predicted"/>
<organism evidence="1 2">
    <name type="scientific">Sedimenticola thiotaurini</name>
    <dbReference type="NCBI Taxonomy" id="1543721"/>
    <lineage>
        <taxon>Bacteria</taxon>
        <taxon>Pseudomonadati</taxon>
        <taxon>Pseudomonadota</taxon>
        <taxon>Gammaproteobacteria</taxon>
        <taxon>Chromatiales</taxon>
        <taxon>Sedimenticolaceae</taxon>
        <taxon>Sedimenticola</taxon>
    </lineage>
</organism>
<evidence type="ECO:0008006" key="3">
    <source>
        <dbReference type="Google" id="ProtNLM"/>
    </source>
</evidence>
<name>A0A558D0J9_9GAMM</name>
<accession>A0A558D0J9</accession>
<evidence type="ECO:0000313" key="1">
    <source>
        <dbReference type="EMBL" id="TVT54508.1"/>
    </source>
</evidence>
<dbReference type="Proteomes" id="UP000317355">
    <property type="component" value="Unassembled WGS sequence"/>
</dbReference>
<dbReference type="AlphaFoldDB" id="A0A558D0J9"/>